<evidence type="ECO:0000313" key="2">
    <source>
        <dbReference type="EMBL" id="ARW61226.1"/>
    </source>
</evidence>
<keyword evidence="2" id="KW-0150">Chloroplast</keyword>
<geneLocation type="chloroplast" evidence="2"/>
<accession>A0A1Z1M5E8</accession>
<dbReference type="GeneID" id="33354238"/>
<dbReference type="AlphaFoldDB" id="A0A1Z1M5E8"/>
<keyword evidence="1" id="KW-0472">Membrane</keyword>
<keyword evidence="1" id="KW-1133">Transmembrane helix</keyword>
<sequence>MIQKQIYSAAKSYNLVYMYRLQEYLLNSNEAKIVSIKQVLKETYKYYYNCKTENYKKFVIFKFLFNIKFFKTEIDSIIVEQVKQHLVHLCIEPECKSKFTKQLYKNLNANKFNLFIKNNLDELNFIQQYKRNKYLLTKILASKLRLHKYILQSIKNWFYKNYLINLHNIKLKKYTKAKINIINYFISSNLLLLLFMIIAIDLKWYFFHVKHIKFVLNHIDLIQNDILQNINTNISLINLIKLFLYHKNNLNQWRVNTLINKKNIFTKLNQVLQKYYNNKLQFISITLIKYNNNLLNRFIYYWLKKVYRVSRFYFLTYYNVKINNYFINKYIYNYNIDNYYINLF</sequence>
<proteinExistence type="predicted"/>
<keyword evidence="2" id="KW-0934">Plastid</keyword>
<name>A0A1Z1M5E8_9FLOR</name>
<gene>
    <name evidence="2" type="primary">ConsOrf5</name>
</gene>
<reference evidence="2" key="1">
    <citation type="journal article" date="2017" name="J. Phycol.">
        <title>Analysis of chloroplast genomes and a supermatrix inform reclassification of the Rhodomelaceae (Rhodophyta).</title>
        <authorList>
            <person name="Diaz-Tapia P."/>
            <person name="Maggs C.A."/>
            <person name="West J.A."/>
            <person name="Verbruggen H."/>
        </authorList>
    </citation>
    <scope>NUCLEOTIDE SEQUENCE</scope>
    <source>
        <strain evidence="2">JW3079</strain>
    </source>
</reference>
<keyword evidence="1" id="KW-0812">Transmembrane</keyword>
<protein>
    <recommendedName>
        <fullName evidence="3">Reverse transcriptase N-terminal domain-containing protein</fullName>
    </recommendedName>
</protein>
<feature type="transmembrane region" description="Helical" evidence="1">
    <location>
        <begin position="181"/>
        <end position="206"/>
    </location>
</feature>
<dbReference type="RefSeq" id="YP_009392664.1">
    <property type="nucleotide sequence ID" value="NC_035264.1"/>
</dbReference>
<evidence type="ECO:0008006" key="3">
    <source>
        <dbReference type="Google" id="ProtNLM"/>
    </source>
</evidence>
<organism evidence="2">
    <name type="scientific">Bostrychia tenella</name>
    <dbReference type="NCBI Taxonomy" id="324755"/>
    <lineage>
        <taxon>Eukaryota</taxon>
        <taxon>Rhodophyta</taxon>
        <taxon>Florideophyceae</taxon>
        <taxon>Rhodymeniophycidae</taxon>
        <taxon>Ceramiales</taxon>
        <taxon>Rhodomelaceae</taxon>
        <taxon>Bostrychia</taxon>
    </lineage>
</organism>
<evidence type="ECO:0000256" key="1">
    <source>
        <dbReference type="SAM" id="Phobius"/>
    </source>
</evidence>
<dbReference type="EMBL" id="MF101417">
    <property type="protein sequence ID" value="ARW61226.1"/>
    <property type="molecule type" value="Genomic_DNA"/>
</dbReference>